<name>A0A6G0WLL4_9STRA</name>
<organism evidence="2 3">
    <name type="scientific">Aphanomyces euteiches</name>
    <dbReference type="NCBI Taxonomy" id="100861"/>
    <lineage>
        <taxon>Eukaryota</taxon>
        <taxon>Sar</taxon>
        <taxon>Stramenopiles</taxon>
        <taxon>Oomycota</taxon>
        <taxon>Saprolegniomycetes</taxon>
        <taxon>Saprolegniales</taxon>
        <taxon>Verrucalvaceae</taxon>
        <taxon>Aphanomyces</taxon>
    </lineage>
</organism>
<feature type="region of interest" description="Disordered" evidence="1">
    <location>
        <begin position="56"/>
        <end position="76"/>
    </location>
</feature>
<protein>
    <submittedName>
        <fullName evidence="2">Uncharacterized protein</fullName>
    </submittedName>
</protein>
<dbReference type="EMBL" id="VJMJ01000181">
    <property type="protein sequence ID" value="KAF0728187.1"/>
    <property type="molecule type" value="Genomic_DNA"/>
</dbReference>
<dbReference type="PANTHER" id="PTHR37028">
    <property type="entry name" value="UNNAMED PRODUCT-RELATED"/>
    <property type="match status" value="1"/>
</dbReference>
<dbReference type="VEuPathDB" id="FungiDB:AeMF1_005135"/>
<evidence type="ECO:0000256" key="1">
    <source>
        <dbReference type="SAM" id="MobiDB-lite"/>
    </source>
</evidence>
<sequence length="363" mass="41885">MMLPCPSDSKGNNNHEQDKEDVVSQLQILLREQTSQEDILGDTESVVEKLHAYLERPQSTKVQSKPKPKANLSNSGKWQKMLDRFDSARHKTETKLAKKREHLAAKHTEGLSFKPKIDPKSQKMAEHFPDFYERQRHTVAWRDHHVAVEREQQIQKELETVRSTPNLATPCLCGAEGHTDTCRRFMALCESTNQSFEIQQRTRTMRRSVDDMLAYGDAKQLRQMERVVAQQENEAATATFSPRINPQSKRIYRSMVQAGRTQKQPKLKEPSPDKLFSFQPKINPKSKALSAKHHRTSVFERLEKHAEDRMFKLMQAEIAAVDAGIRDSRRVKAGRDDALNKQLLKQFPDVTCLMPFQKLMNLN</sequence>
<comment type="caution">
    <text evidence="2">The sequence shown here is derived from an EMBL/GenBank/DDBJ whole genome shotgun (WGS) entry which is preliminary data.</text>
</comment>
<dbReference type="AlphaFoldDB" id="A0A6G0WLL4"/>
<keyword evidence="3" id="KW-1185">Reference proteome</keyword>
<proteinExistence type="predicted"/>
<feature type="compositionally biased region" description="Basic and acidic residues" evidence="1">
    <location>
        <begin position="13"/>
        <end position="22"/>
    </location>
</feature>
<feature type="region of interest" description="Disordered" evidence="1">
    <location>
        <begin position="1"/>
        <end position="23"/>
    </location>
</feature>
<reference evidence="2 3" key="1">
    <citation type="submission" date="2019-07" db="EMBL/GenBank/DDBJ databases">
        <title>Genomics analysis of Aphanomyces spp. identifies a new class of oomycete effector associated with host adaptation.</title>
        <authorList>
            <person name="Gaulin E."/>
        </authorList>
    </citation>
    <scope>NUCLEOTIDE SEQUENCE [LARGE SCALE GENOMIC DNA]</scope>
    <source>
        <strain evidence="2 3">ATCC 201684</strain>
    </source>
</reference>
<evidence type="ECO:0000313" key="3">
    <source>
        <dbReference type="Proteomes" id="UP000481153"/>
    </source>
</evidence>
<dbReference type="Proteomes" id="UP000481153">
    <property type="component" value="Unassembled WGS sequence"/>
</dbReference>
<dbReference type="PANTHER" id="PTHR37028:SF4">
    <property type="entry name" value="ALMS MOTIF DOMAIN-CONTAINING PROTEIN"/>
    <property type="match status" value="1"/>
</dbReference>
<gene>
    <name evidence="2" type="ORF">Ae201684_014013</name>
</gene>
<evidence type="ECO:0000313" key="2">
    <source>
        <dbReference type="EMBL" id="KAF0728187.1"/>
    </source>
</evidence>
<accession>A0A6G0WLL4</accession>